<evidence type="ECO:0000313" key="2">
    <source>
        <dbReference type="EMBL" id="CAD1838370.1"/>
    </source>
</evidence>
<feature type="region of interest" description="Disordered" evidence="1">
    <location>
        <begin position="1"/>
        <end position="26"/>
    </location>
</feature>
<dbReference type="PANTHER" id="PTHR12048:SF0">
    <property type="entry name" value="CCAAT_ENHANCER-BINDING PROTEIN ZETA"/>
    <property type="match status" value="1"/>
</dbReference>
<dbReference type="GO" id="GO:0005634">
    <property type="term" value="C:nucleus"/>
    <property type="evidence" value="ECO:0007669"/>
    <property type="project" value="TreeGrafter"/>
</dbReference>
<name>A0A6V7Q5R8_ANACO</name>
<organism evidence="2">
    <name type="scientific">Ananas comosus var. bracteatus</name>
    <name type="common">red pineapple</name>
    <dbReference type="NCBI Taxonomy" id="296719"/>
    <lineage>
        <taxon>Eukaryota</taxon>
        <taxon>Viridiplantae</taxon>
        <taxon>Streptophyta</taxon>
        <taxon>Embryophyta</taxon>
        <taxon>Tracheophyta</taxon>
        <taxon>Spermatophyta</taxon>
        <taxon>Magnoliopsida</taxon>
        <taxon>Liliopsida</taxon>
        <taxon>Poales</taxon>
        <taxon>Bromeliaceae</taxon>
        <taxon>Bromelioideae</taxon>
        <taxon>Ananas</taxon>
    </lineage>
</organism>
<dbReference type="EMBL" id="LR862133">
    <property type="protein sequence ID" value="CAD1838370.1"/>
    <property type="molecule type" value="Genomic_DNA"/>
</dbReference>
<feature type="region of interest" description="Disordered" evidence="1">
    <location>
        <begin position="50"/>
        <end position="107"/>
    </location>
</feature>
<feature type="compositionally biased region" description="Basic and acidic residues" evidence="1">
    <location>
        <begin position="75"/>
        <end position="87"/>
    </location>
</feature>
<evidence type="ECO:0000256" key="1">
    <source>
        <dbReference type="SAM" id="MobiDB-lite"/>
    </source>
</evidence>
<feature type="compositionally biased region" description="Low complexity" evidence="1">
    <location>
        <begin position="11"/>
        <end position="24"/>
    </location>
</feature>
<proteinExistence type="predicted"/>
<accession>A0A6V7Q5R8</accession>
<dbReference type="AlphaFoldDB" id="A0A6V7Q5R8"/>
<dbReference type="InterPro" id="IPR040155">
    <property type="entry name" value="CEBPZ/Mak21-like"/>
</dbReference>
<gene>
    <name evidence="2" type="ORF">CB5_LOCUS21581</name>
</gene>
<reference evidence="2" key="1">
    <citation type="submission" date="2020-07" db="EMBL/GenBank/DDBJ databases">
        <authorList>
            <person name="Lin J."/>
        </authorList>
    </citation>
    <scope>NUCLEOTIDE SEQUENCE</scope>
</reference>
<protein>
    <submittedName>
        <fullName evidence="2">Uncharacterized protein</fullName>
    </submittedName>
</protein>
<sequence>MAISKPKKPQTTLTATTTAASSSAEDLDRLKSEVASFASSLGLAPLSSAAAGFDDSDFRKPVPVKAPKTLAPDPGEPKKGDDRDLKPKQKPKPHPLQIDPFDHEDKKRLPTYPLMKASSLSGQWYADAEEVEARVLGQEVRTKASAAAMGIEVMKDKVSAFTCLVEDNPIANLRSLDALLSMVTSKVGKRYAFTGFEALKELFLSRLLPDRKLKCLFQRQLDVLPETKDGFTLLLFWYWEECLKQRYEKFVIALEEALKDMLPNLKDKAMKAVFILLKSKSEQERRLLTALVNKAVVIDEVDSFLFRPHVGLRAKYQAVRSY</sequence>
<dbReference type="PANTHER" id="PTHR12048">
    <property type="entry name" value="CCAAT-BINDING FACTOR-RELATED"/>
    <property type="match status" value="1"/>
</dbReference>